<protein>
    <submittedName>
        <fullName evidence="1">28152_t:CDS:1</fullName>
    </submittedName>
</protein>
<reference evidence="1 2" key="1">
    <citation type="submission" date="2021-06" db="EMBL/GenBank/DDBJ databases">
        <authorList>
            <person name="Kallberg Y."/>
            <person name="Tangrot J."/>
            <person name="Rosling A."/>
        </authorList>
    </citation>
    <scope>NUCLEOTIDE SEQUENCE [LARGE SCALE GENOMIC DNA]</scope>
    <source>
        <strain evidence="1 2">120-4 pot B 10/14</strain>
    </source>
</reference>
<name>A0ABN7V0L7_GIGMA</name>
<comment type="caution">
    <text evidence="1">The sequence shown here is derived from an EMBL/GenBank/DDBJ whole genome shotgun (WGS) entry which is preliminary data.</text>
</comment>
<sequence>MFYKLEQEKLRLASIGKVKIKLYRELEGEVKTCSIIVKNSKYYAWLNDDQSNSNAETPILSRK</sequence>
<evidence type="ECO:0000313" key="1">
    <source>
        <dbReference type="EMBL" id="CAG8713901.1"/>
    </source>
</evidence>
<proteinExistence type="predicted"/>
<feature type="non-terminal residue" evidence="1">
    <location>
        <position position="63"/>
    </location>
</feature>
<gene>
    <name evidence="1" type="ORF">GMARGA_LOCUS12954</name>
</gene>
<dbReference type="EMBL" id="CAJVQB010008095">
    <property type="protein sequence ID" value="CAG8713901.1"/>
    <property type="molecule type" value="Genomic_DNA"/>
</dbReference>
<dbReference type="Proteomes" id="UP000789901">
    <property type="component" value="Unassembled WGS sequence"/>
</dbReference>
<evidence type="ECO:0000313" key="2">
    <source>
        <dbReference type="Proteomes" id="UP000789901"/>
    </source>
</evidence>
<keyword evidence="2" id="KW-1185">Reference proteome</keyword>
<accession>A0ABN7V0L7</accession>
<organism evidence="1 2">
    <name type="scientific">Gigaspora margarita</name>
    <dbReference type="NCBI Taxonomy" id="4874"/>
    <lineage>
        <taxon>Eukaryota</taxon>
        <taxon>Fungi</taxon>
        <taxon>Fungi incertae sedis</taxon>
        <taxon>Mucoromycota</taxon>
        <taxon>Glomeromycotina</taxon>
        <taxon>Glomeromycetes</taxon>
        <taxon>Diversisporales</taxon>
        <taxon>Gigasporaceae</taxon>
        <taxon>Gigaspora</taxon>
    </lineage>
</organism>